<reference evidence="4" key="1">
    <citation type="submission" date="2018-10" db="EMBL/GenBank/DDBJ databases">
        <title>Effector identification in a new, highly contiguous assembly of the strawberry crown rot pathogen Phytophthora cactorum.</title>
        <authorList>
            <person name="Armitage A.D."/>
            <person name="Nellist C.F."/>
            <person name="Bates H."/>
            <person name="Vickerstaff R.J."/>
            <person name="Harrison R.J."/>
        </authorList>
    </citation>
    <scope>NUCLEOTIDE SEQUENCE</scope>
    <source>
        <strain evidence="4">4040</strain>
    </source>
</reference>
<evidence type="ECO:0000313" key="4">
    <source>
        <dbReference type="EMBL" id="KAG2888905.1"/>
    </source>
</evidence>
<keyword evidence="1" id="KW-0175">Coiled coil</keyword>
<dbReference type="AlphaFoldDB" id="A0A8T1AU10"/>
<evidence type="ECO:0000259" key="3">
    <source>
        <dbReference type="Pfam" id="PF03732"/>
    </source>
</evidence>
<feature type="compositionally biased region" description="Basic and acidic residues" evidence="2">
    <location>
        <begin position="610"/>
        <end position="641"/>
    </location>
</feature>
<feature type="compositionally biased region" description="Polar residues" evidence="2">
    <location>
        <begin position="234"/>
        <end position="247"/>
    </location>
</feature>
<feature type="compositionally biased region" description="Low complexity" evidence="2">
    <location>
        <begin position="259"/>
        <end position="270"/>
    </location>
</feature>
<proteinExistence type="predicted"/>
<evidence type="ECO:0000313" key="5">
    <source>
        <dbReference type="Proteomes" id="UP000736787"/>
    </source>
</evidence>
<feature type="coiled-coil region" evidence="1">
    <location>
        <begin position="422"/>
        <end position="484"/>
    </location>
</feature>
<dbReference type="InterPro" id="IPR005162">
    <property type="entry name" value="Retrotrans_gag_dom"/>
</dbReference>
<feature type="compositionally biased region" description="Basic and acidic residues" evidence="2">
    <location>
        <begin position="213"/>
        <end position="223"/>
    </location>
</feature>
<dbReference type="Pfam" id="PF03732">
    <property type="entry name" value="Retrotrans_gag"/>
    <property type="match status" value="1"/>
</dbReference>
<dbReference type="VEuPathDB" id="FungiDB:PC110_g6229"/>
<evidence type="ECO:0000256" key="1">
    <source>
        <dbReference type="SAM" id="Coils"/>
    </source>
</evidence>
<dbReference type="EMBL" id="RCMK01001755">
    <property type="protein sequence ID" value="KAG2888905.1"/>
    <property type="molecule type" value="Genomic_DNA"/>
</dbReference>
<protein>
    <recommendedName>
        <fullName evidence="3">Retrotransposon gag domain-containing protein</fullName>
    </recommendedName>
</protein>
<feature type="region of interest" description="Disordered" evidence="2">
    <location>
        <begin position="503"/>
        <end position="648"/>
    </location>
</feature>
<name>A0A8T1AU10_9STRA</name>
<sequence>MKGGASRATDRDAARTSTRMITIGERSVSFEDSENEDSRATDEVLAYGDDREESTTPTEAKAESRKEAVLSAGSRGVERPLSRNLADKLSAVVGRIRLTTTGVKKRKKLNRRRRLCAIQTDLLQFNTRKTHQATWGDLRDELAYPVSSLSTTQVVEDTVSLLRAMGMEVHSYPSNLTLQEWASSEAGDDLHKWKKKLRAAFGVKDISTGRQPFHVDEGSRDFSDNGFFKGEESPSLQDSHMVTTRSANRARRLANDCDGSQASRSALRSSRGTRRRQSTNRHDDNSSDTDYDFWDQVDEDPREELARALHIPLDSIKRFSGRRNKSDNSMKWLKTFAFELKGMRTRPDKWCAAFELSLRDGAIYWFRQLPKQTRRKWKLLFQAFINYYCTQYKQSPVARYYAATRERKEYICDYLNRLNGYARNARLQVEKALRDAKDHVEQFLLTCGDDRHMPDLGRLRLNDIRELEEVLVSLLKEKERLIARGATQQFRYEWDSYCRGDARSRSEGRLRPSRATRARPTPRGYSTSPRVAFADAEERDWVADLNGRGPSTQRASTRREVSSDSEDDVSGAGDHESSYSDGSSSDDSQRQLASASENERRSAAEVTYARADRRFRQNDQAGRGDSRERPDAGRRERDNRRRSFGRCASDGGRYHSAHYCNRRRKLCKQVHDAGQWELFRHLQGFVKYTRGKEDKSNLPAELRTFIDEGHLN</sequence>
<dbReference type="Proteomes" id="UP000736787">
    <property type="component" value="Unassembled WGS sequence"/>
</dbReference>
<feature type="region of interest" description="Disordered" evidence="2">
    <location>
        <begin position="1"/>
        <end position="75"/>
    </location>
</feature>
<organism evidence="4 5">
    <name type="scientific">Phytophthora cactorum</name>
    <dbReference type="NCBI Taxonomy" id="29920"/>
    <lineage>
        <taxon>Eukaryota</taxon>
        <taxon>Sar</taxon>
        <taxon>Stramenopiles</taxon>
        <taxon>Oomycota</taxon>
        <taxon>Peronosporomycetes</taxon>
        <taxon>Peronosporales</taxon>
        <taxon>Peronosporaceae</taxon>
        <taxon>Phytophthora</taxon>
    </lineage>
</organism>
<comment type="caution">
    <text evidence="4">The sequence shown here is derived from an EMBL/GenBank/DDBJ whole genome shotgun (WGS) entry which is preliminary data.</text>
</comment>
<feature type="domain" description="Retrotransposon gag" evidence="3">
    <location>
        <begin position="354"/>
        <end position="427"/>
    </location>
</feature>
<evidence type="ECO:0000256" key="2">
    <source>
        <dbReference type="SAM" id="MobiDB-lite"/>
    </source>
</evidence>
<accession>A0A8T1AU10</accession>
<gene>
    <name evidence="4" type="ORF">PC117_g24806</name>
</gene>
<dbReference type="VEuPathDB" id="FungiDB:PC110_g17685"/>
<feature type="region of interest" description="Disordered" evidence="2">
    <location>
        <begin position="209"/>
        <end position="292"/>
    </location>
</feature>